<feature type="transmembrane region" description="Helical" evidence="6">
    <location>
        <begin position="72"/>
        <end position="94"/>
    </location>
</feature>
<dbReference type="PANTHER" id="PTHR39087">
    <property type="entry name" value="UPF0104 MEMBRANE PROTEIN MJ1595"/>
    <property type="match status" value="1"/>
</dbReference>
<feature type="transmembrane region" description="Helical" evidence="6">
    <location>
        <begin position="528"/>
        <end position="550"/>
    </location>
</feature>
<name>A0A511J7P3_9CELL</name>
<dbReference type="OrthoDB" id="3766049at2"/>
<evidence type="ECO:0000256" key="5">
    <source>
        <dbReference type="ARBA" id="ARBA00023136"/>
    </source>
</evidence>
<evidence type="ECO:0000256" key="3">
    <source>
        <dbReference type="ARBA" id="ARBA00022692"/>
    </source>
</evidence>
<feature type="transmembrane region" description="Helical" evidence="6">
    <location>
        <begin position="101"/>
        <end position="122"/>
    </location>
</feature>
<gene>
    <name evidence="7" type="ORF">CCO02nite_06690</name>
</gene>
<dbReference type="Pfam" id="PF03706">
    <property type="entry name" value="LPG_synthase_TM"/>
    <property type="match status" value="1"/>
</dbReference>
<dbReference type="SUPFAM" id="SSF56112">
    <property type="entry name" value="Protein kinase-like (PK-like)"/>
    <property type="match status" value="1"/>
</dbReference>
<dbReference type="EMBL" id="BJWG01000002">
    <property type="protein sequence ID" value="GEL94011.1"/>
    <property type="molecule type" value="Genomic_DNA"/>
</dbReference>
<keyword evidence="4 6" id="KW-1133">Transmembrane helix</keyword>
<evidence type="ECO:0000256" key="2">
    <source>
        <dbReference type="ARBA" id="ARBA00022475"/>
    </source>
</evidence>
<dbReference type="InterPro" id="IPR011009">
    <property type="entry name" value="Kinase-like_dom_sf"/>
</dbReference>
<evidence type="ECO:0000256" key="4">
    <source>
        <dbReference type="ARBA" id="ARBA00022989"/>
    </source>
</evidence>
<keyword evidence="8" id="KW-1185">Reference proteome</keyword>
<accession>A0A511J7P3</accession>
<evidence type="ECO:0000256" key="1">
    <source>
        <dbReference type="ARBA" id="ARBA00004651"/>
    </source>
</evidence>
<dbReference type="AlphaFoldDB" id="A0A511J7P3"/>
<evidence type="ECO:0008006" key="9">
    <source>
        <dbReference type="Google" id="ProtNLM"/>
    </source>
</evidence>
<evidence type="ECO:0000313" key="7">
    <source>
        <dbReference type="EMBL" id="GEL94011.1"/>
    </source>
</evidence>
<evidence type="ECO:0000256" key="6">
    <source>
        <dbReference type="SAM" id="Phobius"/>
    </source>
</evidence>
<evidence type="ECO:0000313" key="8">
    <source>
        <dbReference type="Proteomes" id="UP000321720"/>
    </source>
</evidence>
<feature type="transmembrane region" description="Helical" evidence="6">
    <location>
        <begin position="648"/>
        <end position="667"/>
    </location>
</feature>
<feature type="transmembrane region" description="Helical" evidence="6">
    <location>
        <begin position="142"/>
        <end position="161"/>
    </location>
</feature>
<sequence length="812" mass="83944">MAVKWARSGSGSGMRVWSSAPDASRLRRPTDVILLVAALVVLGVLSLAAPGPTGADTSFETFLAWLEPVFGWLWSAAYALLAIWAVGVVLLAAFTRGRRRVLVDLAVAAVLAFALAVGVGALVGTDASQSVAALLSSGPPVVYVPTRVAVLTAVLATASSHLARPWRFAGRFVVALGALAAIGLGTTNLLGALAAIAIGVAAAAITHLLLGSPPGWLTVEQVTVALDDLGVPAVDVRPLPSAQAGTARFVARAADGAELLVKVYGRDAWDSQVVGSVWTALTVRGERARIGSSRRSRVEHEALQTLLAARAGVPTLEIVAVGVAEQGDALLVTSAPGISLDERRAAGETLDDDALAELWRMVVGLGAAGIAHGEVDGARLVVRGDGTATLMDFDAAESSAPESDRCTDRARLLVATAVAVGPERAVAAALAALGADGLAQTIPYLQPAAVGRRLRVDVRTQSWSIDELRAAAATAAGIEEPPLERLRRVTPRSIGMLALVTVFAYLLVTALSGIDFASVADALRSAQWPWLLAALLVSPIIQLSSAGATLGSTTARLRYFPVLMLQYAIQFIALVLPASAARLALEVRFFQRFGIPAATAVSFGVIDSVSGFVVQIALMLLIVVGGLPGFTSGLSLGSDSGSDGSSTSLLVVLVGLMVLTAAICLLVPRLRRRLTARLPELRAALATHGESARSAFGVLRRPGKVAAMLGGNFGVQMLQAGVLALCLSAFGESAHFSQLVLINTAVSLFSGLMPVPGGMGVAEAGFTWGLQAIGIPGPIAVSTAITFRLATFYLPPIWGAPAMGWLRRHECV</sequence>
<reference evidence="7 8" key="1">
    <citation type="submission" date="2019-07" db="EMBL/GenBank/DDBJ databases">
        <title>Whole genome shotgun sequence of Cellulomonas composti NBRC 100758.</title>
        <authorList>
            <person name="Hosoyama A."/>
            <person name="Uohara A."/>
            <person name="Ohji S."/>
            <person name="Ichikawa N."/>
        </authorList>
    </citation>
    <scope>NUCLEOTIDE SEQUENCE [LARGE SCALE GENOMIC DNA]</scope>
    <source>
        <strain evidence="7 8">NBRC 100758</strain>
    </source>
</reference>
<feature type="transmembrane region" description="Helical" evidence="6">
    <location>
        <begin position="494"/>
        <end position="516"/>
    </location>
</feature>
<dbReference type="InterPro" id="IPR022791">
    <property type="entry name" value="L-PG_synthase/AglD"/>
</dbReference>
<feature type="transmembrane region" description="Helical" evidence="6">
    <location>
        <begin position="589"/>
        <end position="606"/>
    </location>
</feature>
<keyword evidence="3 6" id="KW-0812">Transmembrane</keyword>
<feature type="transmembrane region" description="Helical" evidence="6">
    <location>
        <begin position="168"/>
        <end position="186"/>
    </location>
</feature>
<protein>
    <recommendedName>
        <fullName evidence="9">Integral membrane protein</fullName>
    </recommendedName>
</protein>
<proteinExistence type="predicted"/>
<feature type="transmembrane region" description="Helical" evidence="6">
    <location>
        <begin position="562"/>
        <end position="583"/>
    </location>
</feature>
<organism evidence="7 8">
    <name type="scientific">Cellulomonas composti</name>
    <dbReference type="NCBI Taxonomy" id="266130"/>
    <lineage>
        <taxon>Bacteria</taxon>
        <taxon>Bacillati</taxon>
        <taxon>Actinomycetota</taxon>
        <taxon>Actinomycetes</taxon>
        <taxon>Micrococcales</taxon>
        <taxon>Cellulomonadaceae</taxon>
        <taxon>Cellulomonas</taxon>
    </lineage>
</organism>
<dbReference type="PANTHER" id="PTHR39087:SF2">
    <property type="entry name" value="UPF0104 MEMBRANE PROTEIN MJ1595"/>
    <property type="match status" value="1"/>
</dbReference>
<keyword evidence="2" id="KW-1003">Cell membrane</keyword>
<comment type="subcellular location">
    <subcellularLocation>
        <location evidence="1">Cell membrane</location>
        <topology evidence="1">Multi-pass membrane protein</topology>
    </subcellularLocation>
</comment>
<feature type="transmembrane region" description="Helical" evidence="6">
    <location>
        <begin position="613"/>
        <end position="636"/>
    </location>
</feature>
<dbReference type="RefSeq" id="WP_146841625.1">
    <property type="nucleotide sequence ID" value="NZ_BJWG01000002.1"/>
</dbReference>
<dbReference type="GO" id="GO:0005886">
    <property type="term" value="C:plasma membrane"/>
    <property type="evidence" value="ECO:0007669"/>
    <property type="project" value="UniProtKB-SubCell"/>
</dbReference>
<dbReference type="Proteomes" id="UP000321720">
    <property type="component" value="Unassembled WGS sequence"/>
</dbReference>
<feature type="transmembrane region" description="Helical" evidence="6">
    <location>
        <begin position="192"/>
        <end position="210"/>
    </location>
</feature>
<comment type="caution">
    <text evidence="7">The sequence shown here is derived from an EMBL/GenBank/DDBJ whole genome shotgun (WGS) entry which is preliminary data.</text>
</comment>
<keyword evidence="5 6" id="KW-0472">Membrane</keyword>